<accession>A0ABS9PQ85</accession>
<protein>
    <submittedName>
        <fullName evidence="1">Uncharacterized protein</fullName>
    </submittedName>
</protein>
<evidence type="ECO:0000313" key="1">
    <source>
        <dbReference type="EMBL" id="MCG7274873.1"/>
    </source>
</evidence>
<dbReference type="Proteomes" id="UP001521911">
    <property type="component" value="Unassembled WGS sequence"/>
</dbReference>
<comment type="caution">
    <text evidence="1">The sequence shown here is derived from an EMBL/GenBank/DDBJ whole genome shotgun (WGS) entry which is preliminary data.</text>
</comment>
<organism evidence="1 2">
    <name type="scientific">Corynebacterium singulare</name>
    <dbReference type="NCBI Taxonomy" id="161899"/>
    <lineage>
        <taxon>Bacteria</taxon>
        <taxon>Bacillati</taxon>
        <taxon>Actinomycetota</taxon>
        <taxon>Actinomycetes</taxon>
        <taxon>Mycobacteriales</taxon>
        <taxon>Corynebacteriaceae</taxon>
        <taxon>Corynebacterium</taxon>
    </lineage>
</organism>
<dbReference type="EMBL" id="JAKRDF010000001">
    <property type="protein sequence ID" value="MCG7274873.1"/>
    <property type="molecule type" value="Genomic_DNA"/>
</dbReference>
<dbReference type="RefSeq" id="WP_239178359.1">
    <property type="nucleotide sequence ID" value="NZ_JAKRDF010000001.1"/>
</dbReference>
<evidence type="ECO:0000313" key="2">
    <source>
        <dbReference type="Proteomes" id="UP001521911"/>
    </source>
</evidence>
<name>A0ABS9PQ85_9CORY</name>
<keyword evidence="2" id="KW-1185">Reference proteome</keyword>
<proteinExistence type="predicted"/>
<reference evidence="1 2" key="1">
    <citation type="submission" date="2022-02" db="EMBL/GenBank/DDBJ databases">
        <title>Uncovering new skin microbiome diversity through culturing and metagenomics.</title>
        <authorList>
            <person name="Conlan S."/>
            <person name="Deming C."/>
            <person name="Nisc Comparative Sequencing Program N."/>
            <person name="Segre J.A."/>
        </authorList>
    </citation>
    <scope>NUCLEOTIDE SEQUENCE [LARGE SCALE GENOMIC DNA]</scope>
    <source>
        <strain evidence="1 2">ACRQV</strain>
    </source>
</reference>
<gene>
    <name evidence="1" type="ORF">MHK08_00040</name>
</gene>
<sequence>MENFIITYRRKSGESRITQFHDSAQAIRERLRLEAEISDPDIEIAHISARSLESLKKSHSRYFMGKVELDCKLMDAN</sequence>